<gene>
    <name evidence="2" type="ORF">AB6D66_00095</name>
</gene>
<sequence length="89" mass="9826">MLDIKRKEGKQPVLAIFALFGVVFALVDWGVSHFFDSSGLSSKVLIGFFIGCVISSIVDTKNSNKLHLALVYLLVTAVLFFIFQITGSW</sequence>
<evidence type="ECO:0000313" key="3">
    <source>
        <dbReference type="Proteomes" id="UP001570071"/>
    </source>
</evidence>
<keyword evidence="1" id="KW-0472">Membrane</keyword>
<evidence type="ECO:0000256" key="1">
    <source>
        <dbReference type="SAM" id="Phobius"/>
    </source>
</evidence>
<accession>A0ABV4MQN2</accession>
<reference evidence="2 3" key="1">
    <citation type="journal article" date="2024" name="ISME J.">
        <title>Tailless and filamentous prophages are predominant in marine Vibrio.</title>
        <authorList>
            <person name="Steensen K."/>
            <person name="Seneca J."/>
            <person name="Bartlau N."/>
            <person name="Yu X.A."/>
            <person name="Hussain F.A."/>
            <person name="Polz M.F."/>
        </authorList>
    </citation>
    <scope>NUCLEOTIDE SEQUENCE [LARGE SCALE GENOMIC DNA]</scope>
    <source>
        <strain evidence="2 3">10N.239.312.F12</strain>
    </source>
</reference>
<name>A0ABV4MQN2_9VIBR</name>
<dbReference type="EMBL" id="JBFSSG010000001">
    <property type="protein sequence ID" value="MEZ8719443.1"/>
    <property type="molecule type" value="Genomic_DNA"/>
</dbReference>
<keyword evidence="1" id="KW-0812">Transmembrane</keyword>
<keyword evidence="1" id="KW-1133">Transmembrane helix</keyword>
<comment type="caution">
    <text evidence="2">The sequence shown here is derived from an EMBL/GenBank/DDBJ whole genome shotgun (WGS) entry which is preliminary data.</text>
</comment>
<dbReference type="Proteomes" id="UP001570071">
    <property type="component" value="Unassembled WGS sequence"/>
</dbReference>
<feature type="transmembrane region" description="Helical" evidence="1">
    <location>
        <begin position="12"/>
        <end position="34"/>
    </location>
</feature>
<feature type="transmembrane region" description="Helical" evidence="1">
    <location>
        <begin position="70"/>
        <end position="87"/>
    </location>
</feature>
<organism evidence="2 3">
    <name type="scientific">Vibrio pomeroyi</name>
    <dbReference type="NCBI Taxonomy" id="198832"/>
    <lineage>
        <taxon>Bacteria</taxon>
        <taxon>Pseudomonadati</taxon>
        <taxon>Pseudomonadota</taxon>
        <taxon>Gammaproteobacteria</taxon>
        <taxon>Vibrionales</taxon>
        <taxon>Vibrionaceae</taxon>
        <taxon>Vibrio</taxon>
    </lineage>
</organism>
<protein>
    <recommendedName>
        <fullName evidence="4">Holin</fullName>
    </recommendedName>
</protein>
<proteinExistence type="predicted"/>
<evidence type="ECO:0000313" key="2">
    <source>
        <dbReference type="EMBL" id="MEZ8719443.1"/>
    </source>
</evidence>
<dbReference type="RefSeq" id="WP_269337519.1">
    <property type="nucleotide sequence ID" value="NZ_JBFSSG010000001.1"/>
</dbReference>
<keyword evidence="3" id="KW-1185">Reference proteome</keyword>
<feature type="transmembrane region" description="Helical" evidence="1">
    <location>
        <begin position="40"/>
        <end position="58"/>
    </location>
</feature>
<evidence type="ECO:0008006" key="4">
    <source>
        <dbReference type="Google" id="ProtNLM"/>
    </source>
</evidence>